<dbReference type="AlphaFoldDB" id="A0A6J4CZ20"/>
<sequence length="166" mass="19192">MRALFILGLLVFLAGCTNRIDTAYMPGFLAEKRTQATRKGEIIKNLRPVVSVFATHLNEVDHASYHQREFFFIEIFAQDSSVFENDVMTYKLYALKNSYTPMWVRPISKDEFDSIFYTTNKYAKAYLVAFPKLDYLSQEEAKLEMDLEGLGTITFNFAYSAPTLKF</sequence>
<organism evidence="1 2">
    <name type="scientific">Helicobacter suis</name>
    <dbReference type="NCBI Taxonomy" id="104628"/>
    <lineage>
        <taxon>Bacteria</taxon>
        <taxon>Pseudomonadati</taxon>
        <taxon>Campylobacterota</taxon>
        <taxon>Epsilonproteobacteria</taxon>
        <taxon>Campylobacterales</taxon>
        <taxon>Helicobacteraceae</taxon>
        <taxon>Helicobacter</taxon>
    </lineage>
</organism>
<reference evidence="1 2" key="1">
    <citation type="submission" date="2019-06" db="EMBL/GenBank/DDBJ databases">
        <title>Complete genome sequence of Helicobacter suis SNTW101c.</title>
        <authorList>
            <person name="Rimbara E."/>
            <person name="Suzuki M."/>
            <person name="Matsui H."/>
            <person name="Nakamura M."/>
            <person name="Mori S."/>
            <person name="Shibayama K."/>
        </authorList>
    </citation>
    <scope>NUCLEOTIDE SEQUENCE [LARGE SCALE GENOMIC DNA]</scope>
    <source>
        <strain evidence="1 2">SNTW101c</strain>
    </source>
</reference>
<evidence type="ECO:0000313" key="1">
    <source>
        <dbReference type="EMBL" id="BCD70757.1"/>
    </source>
</evidence>
<dbReference type="EMBL" id="AP019774">
    <property type="protein sequence ID" value="BCD70757.1"/>
    <property type="molecule type" value="Genomic_DNA"/>
</dbReference>
<protein>
    <submittedName>
        <fullName evidence="1">Lipoprotein</fullName>
    </submittedName>
</protein>
<dbReference type="RefSeq" id="WP_006564510.1">
    <property type="nucleotide sequence ID" value="NZ_AP019774.1"/>
</dbReference>
<dbReference type="PROSITE" id="PS51257">
    <property type="entry name" value="PROKAR_LIPOPROTEIN"/>
    <property type="match status" value="1"/>
</dbReference>
<dbReference type="OrthoDB" id="5323923at2"/>
<name>A0A6J4CZ20_9HELI</name>
<evidence type="ECO:0000313" key="2">
    <source>
        <dbReference type="Proteomes" id="UP000317935"/>
    </source>
</evidence>
<gene>
    <name evidence="1" type="ORF">SNTW_14020</name>
</gene>
<dbReference type="Proteomes" id="UP000317935">
    <property type="component" value="Chromosome"/>
</dbReference>
<accession>A0A6J4CZ20</accession>
<proteinExistence type="predicted"/>
<keyword evidence="1" id="KW-0449">Lipoprotein</keyword>